<dbReference type="PRINTS" id="PR00411">
    <property type="entry name" value="PNDRDTASEI"/>
</dbReference>
<evidence type="ECO:0000256" key="1">
    <source>
        <dbReference type="SAM" id="MobiDB-lite"/>
    </source>
</evidence>
<dbReference type="PANTHER" id="PTHR10668:SF105">
    <property type="entry name" value="DEHYDROGENASE-RELATED"/>
    <property type="match status" value="1"/>
</dbReference>
<dbReference type="InterPro" id="IPR036188">
    <property type="entry name" value="FAD/NAD-bd_sf"/>
</dbReference>
<dbReference type="SUPFAM" id="SSF51905">
    <property type="entry name" value="FAD/NAD(P)-binding domain"/>
    <property type="match status" value="1"/>
</dbReference>
<comment type="caution">
    <text evidence="2">The sequence shown here is derived from an EMBL/GenBank/DDBJ whole genome shotgun (WGS) entry which is preliminary data.</text>
</comment>
<feature type="region of interest" description="Disordered" evidence="1">
    <location>
        <begin position="475"/>
        <end position="494"/>
    </location>
</feature>
<dbReference type="PANTHER" id="PTHR10668">
    <property type="entry name" value="PHYTOENE DEHYDROGENASE"/>
    <property type="match status" value="1"/>
</dbReference>
<dbReference type="AlphaFoldDB" id="A0A7W7L6G7"/>
<reference evidence="2 3" key="1">
    <citation type="submission" date="2020-08" db="EMBL/GenBank/DDBJ databases">
        <title>Genomic Encyclopedia of Type Strains, Phase III (KMG-III): the genomes of soil and plant-associated and newly described type strains.</title>
        <authorList>
            <person name="Whitman W."/>
        </authorList>
    </citation>
    <scope>NUCLEOTIDE SEQUENCE [LARGE SCALE GENOMIC DNA]</scope>
    <source>
        <strain evidence="2 3">CECT 3265</strain>
    </source>
</reference>
<name>A0A7W7L6G7_STRNE</name>
<keyword evidence="3" id="KW-1185">Reference proteome</keyword>
<gene>
    <name evidence="2" type="ORF">FHS38_000478</name>
</gene>
<dbReference type="RefSeq" id="WP_184730131.1">
    <property type="nucleotide sequence ID" value="NZ_BMRW01000001.1"/>
</dbReference>
<dbReference type="EMBL" id="JACHJG010000001">
    <property type="protein sequence ID" value="MBB4884469.1"/>
    <property type="molecule type" value="Genomic_DNA"/>
</dbReference>
<proteinExistence type="predicted"/>
<evidence type="ECO:0000313" key="3">
    <source>
        <dbReference type="Proteomes" id="UP000556436"/>
    </source>
</evidence>
<dbReference type="Proteomes" id="UP000556436">
    <property type="component" value="Unassembled WGS sequence"/>
</dbReference>
<dbReference type="Gene3D" id="3.50.50.60">
    <property type="entry name" value="FAD/NAD(P)-binding domain"/>
    <property type="match status" value="2"/>
</dbReference>
<accession>A0A7W7L6G7</accession>
<organism evidence="2 3">
    <name type="scientific">Streptomyces netropsis</name>
    <name type="common">Streptoverticillium netropsis</name>
    <dbReference type="NCBI Taxonomy" id="55404"/>
    <lineage>
        <taxon>Bacteria</taxon>
        <taxon>Bacillati</taxon>
        <taxon>Actinomycetota</taxon>
        <taxon>Actinomycetes</taxon>
        <taxon>Kitasatosporales</taxon>
        <taxon>Streptomycetaceae</taxon>
        <taxon>Streptomyces</taxon>
    </lineage>
</organism>
<evidence type="ECO:0000313" key="2">
    <source>
        <dbReference type="EMBL" id="MBB4884469.1"/>
    </source>
</evidence>
<protein>
    <submittedName>
        <fullName evidence="2">Phytoene dehydrogenase-like protein</fullName>
    </submittedName>
</protein>
<dbReference type="Pfam" id="PF13450">
    <property type="entry name" value="NAD_binding_8"/>
    <property type="match status" value="1"/>
</dbReference>
<sequence length="494" mass="51903">MTRADVAVVGSGPNGLAAAVTMARAGLSVHVHEQAAAIGGGLRGEALFDSEVWHDICAAVHPMAAASAFFREFDLAARGVRLLRPPISYAHPLDGGDAAFAYRDLAQTCARLGPDGGRWRRLMEPLVRHSTGVTDFLLSGQRSLPSDLSAPLLLGPRVLDHLLRGGGLRTEGARALLTGVAAHAVGRLPSVPAGAISLLLGHLAHATGWPLPQGGSVRMAEALADDLRAHGGVLHTGHRVTDLAELDAGVIMLDTTPRGLLALAGDRLPPRYRRALERFRYGPGAAKADFLVGEPIPWADPEVGRAGTVHLGGTRAETLATENAAVRGEAGEEPFVLLVDPAVTDPGRAVGGRRPVWAYAHVPNGDTRDPVPLITRRIERYAPGFADTVLASRGVPAAAYERYNPNYPGGDIGAGAITLTQSVFRPTPAWNPYRTPLPGVYLCSASTPPGPSVHGMCGHFAARAALRREFRITTAPPLGPEGGAIPIEKTRRAP</sequence>